<accession>A0A2L0EW11</accession>
<sequence length="107" mass="12174">MSRLTALFAKSKLHSQLIELHLLESDVDEYTESNIRKIVKLLHKEAMSHGGAFERNAIYDACAAIGINEKEWGTYELRLTRYGWAQQWGASKFALTNKSVMVVEAED</sequence>
<proteinExistence type="predicted"/>
<dbReference type="AlphaFoldDB" id="A0A2L0EW11"/>
<name>A0A2L0EW11_SORCE</name>
<evidence type="ECO:0000313" key="2">
    <source>
        <dbReference type="Proteomes" id="UP000238348"/>
    </source>
</evidence>
<dbReference type="EMBL" id="CP012673">
    <property type="protein sequence ID" value="AUX43445.1"/>
    <property type="molecule type" value="Genomic_DNA"/>
</dbReference>
<organism evidence="1 2">
    <name type="scientific">Sorangium cellulosum</name>
    <name type="common">Polyangium cellulosum</name>
    <dbReference type="NCBI Taxonomy" id="56"/>
    <lineage>
        <taxon>Bacteria</taxon>
        <taxon>Pseudomonadati</taxon>
        <taxon>Myxococcota</taxon>
        <taxon>Polyangia</taxon>
        <taxon>Polyangiales</taxon>
        <taxon>Polyangiaceae</taxon>
        <taxon>Sorangium</taxon>
    </lineage>
</organism>
<dbReference type="Proteomes" id="UP000238348">
    <property type="component" value="Chromosome"/>
</dbReference>
<evidence type="ECO:0000313" key="1">
    <source>
        <dbReference type="EMBL" id="AUX43445.1"/>
    </source>
</evidence>
<reference evidence="1 2" key="1">
    <citation type="submission" date="2015-09" db="EMBL/GenBank/DDBJ databases">
        <title>Sorangium comparison.</title>
        <authorList>
            <person name="Zaburannyi N."/>
            <person name="Bunk B."/>
            <person name="Overmann J."/>
            <person name="Mueller R."/>
        </authorList>
    </citation>
    <scope>NUCLEOTIDE SEQUENCE [LARGE SCALE GENOMIC DNA]</scope>
    <source>
        <strain evidence="1 2">So ce26</strain>
    </source>
</reference>
<gene>
    <name evidence="1" type="ORF">SOCE26_048930</name>
</gene>
<protein>
    <submittedName>
        <fullName evidence="1">Uncharacterized protein</fullName>
    </submittedName>
</protein>